<feature type="compositionally biased region" description="Basic and acidic residues" evidence="1">
    <location>
        <begin position="14"/>
        <end position="25"/>
    </location>
</feature>
<keyword evidence="3" id="KW-1185">Reference proteome</keyword>
<organism evidence="2 3">
    <name type="scientific">Sphingomonas pokkalii</name>
    <dbReference type="NCBI Taxonomy" id="2175090"/>
    <lineage>
        <taxon>Bacteria</taxon>
        <taxon>Pseudomonadati</taxon>
        <taxon>Pseudomonadota</taxon>
        <taxon>Alphaproteobacteria</taxon>
        <taxon>Sphingomonadales</taxon>
        <taxon>Sphingomonadaceae</taxon>
        <taxon>Sphingomonas</taxon>
    </lineage>
</organism>
<dbReference type="Proteomes" id="UP000245890">
    <property type="component" value="Unassembled WGS sequence"/>
</dbReference>
<evidence type="ECO:0000256" key="1">
    <source>
        <dbReference type="SAM" id="MobiDB-lite"/>
    </source>
</evidence>
<dbReference type="AlphaFoldDB" id="A0A2U0SGD4"/>
<accession>A0A2U0SGD4</accession>
<comment type="caution">
    <text evidence="2">The sequence shown here is derived from an EMBL/GenBank/DDBJ whole genome shotgun (WGS) entry which is preliminary data.</text>
</comment>
<feature type="region of interest" description="Disordered" evidence="1">
    <location>
        <begin position="1"/>
        <end position="25"/>
    </location>
</feature>
<evidence type="ECO:0000313" key="2">
    <source>
        <dbReference type="EMBL" id="PVX30423.1"/>
    </source>
</evidence>
<protein>
    <submittedName>
        <fullName evidence="2">Uncharacterized protein</fullName>
    </submittedName>
</protein>
<proteinExistence type="predicted"/>
<dbReference type="EMBL" id="QENQ01000001">
    <property type="protein sequence ID" value="PVX30423.1"/>
    <property type="molecule type" value="Genomic_DNA"/>
</dbReference>
<reference evidence="2 3" key="1">
    <citation type="submission" date="2018-05" db="EMBL/GenBank/DDBJ databases">
        <title>Description of Sphingomonas pokkalii sp nov, isolated from the rhizosphere of saline tolerant pokkali rice and its draft genome analysis.</title>
        <authorList>
            <person name="Menon R."/>
            <person name="Kumari S."/>
            <person name="Rameshkumar N."/>
        </authorList>
    </citation>
    <scope>NUCLEOTIDE SEQUENCE [LARGE SCALE GENOMIC DNA]</scope>
    <source>
        <strain evidence="2 3">L3B27</strain>
    </source>
</reference>
<name>A0A2U0SGD4_9SPHN</name>
<gene>
    <name evidence="2" type="ORF">DD559_14605</name>
</gene>
<evidence type="ECO:0000313" key="3">
    <source>
        <dbReference type="Proteomes" id="UP000245890"/>
    </source>
</evidence>
<sequence length="79" mass="9049">MLDLHAVHPASEPAARRRPEMRRLEEEMDSAAHALLERLERGVIRRDGTASARARKLRIRTDRRLDDGLATLRTLVRLG</sequence>